<evidence type="ECO:0000313" key="2">
    <source>
        <dbReference type="Proteomes" id="UP000824533"/>
    </source>
</evidence>
<keyword evidence="2" id="KW-1185">Reference proteome</keyword>
<organism evidence="1 2">
    <name type="scientific">Dendrolimus kikuchii</name>
    <dbReference type="NCBI Taxonomy" id="765133"/>
    <lineage>
        <taxon>Eukaryota</taxon>
        <taxon>Metazoa</taxon>
        <taxon>Ecdysozoa</taxon>
        <taxon>Arthropoda</taxon>
        <taxon>Hexapoda</taxon>
        <taxon>Insecta</taxon>
        <taxon>Pterygota</taxon>
        <taxon>Neoptera</taxon>
        <taxon>Endopterygota</taxon>
        <taxon>Lepidoptera</taxon>
        <taxon>Glossata</taxon>
        <taxon>Ditrysia</taxon>
        <taxon>Bombycoidea</taxon>
        <taxon>Lasiocampidae</taxon>
        <taxon>Dendrolimus</taxon>
    </lineage>
</organism>
<protein>
    <submittedName>
        <fullName evidence="1">Uncharacterized protein</fullName>
    </submittedName>
</protein>
<dbReference type="Proteomes" id="UP000824533">
    <property type="component" value="Linkage Group LG02"/>
</dbReference>
<comment type="caution">
    <text evidence="1">The sequence shown here is derived from an EMBL/GenBank/DDBJ whole genome shotgun (WGS) entry which is preliminary data.</text>
</comment>
<reference evidence="1 2" key="1">
    <citation type="journal article" date="2021" name="Front. Genet.">
        <title>Chromosome-Level Genome Assembly Reveals Significant Gene Expansion in the Toll and IMD Signaling Pathways of Dendrolimus kikuchii.</title>
        <authorList>
            <person name="Zhou J."/>
            <person name="Wu P."/>
            <person name="Xiong Z."/>
            <person name="Liu N."/>
            <person name="Zhao N."/>
            <person name="Ji M."/>
            <person name="Qiu Y."/>
            <person name="Yang B."/>
        </authorList>
    </citation>
    <scope>NUCLEOTIDE SEQUENCE [LARGE SCALE GENOMIC DNA]</scope>
    <source>
        <strain evidence="1">Ann1</strain>
    </source>
</reference>
<evidence type="ECO:0000313" key="1">
    <source>
        <dbReference type="EMBL" id="KAJ0183429.1"/>
    </source>
</evidence>
<sequence length="598" mass="67529">MSSSKGLRITCKRTRPNPLFQEWLEDLHQEAQEKHSKLEPMLKEALDSISKYPLPLKSGSECAILKGFEKKLCIYLDKCLDSYNSQNTNRELCTNIHTKDTPTTSNKPHERSNNPVSSTINEKLKEQPQNSNSSSSVIKYNKNSQTEVSSGEDKELESSSASTLNQASSSKLNINPTSLKSKNMKKDKTYKPALRSGGYAILVALLENLKECPNSPALNKDKLIELAQKHSEESFTRPKPDSFYTAWSNMSRLITKGLVVKSRSKKVVYSLTDQGLNLAEELVKDSAMIPTVNDIIFNNETAKENNHNVINKHINNFETNSTNEGTIKMLAGSFDIILLIDKSETGGVSKKHDPTVTQFNKYPNLRHEYRSLKVGDFTWIAQNKSDKNEELVLPYIVERKRMDDLAASIKDGRFHEQKFRLRKCGLKNVVYLVENYGKNRHVGLPLQSLMQALANTRVQDGFKVHVTDSLTDSARFLAIITKILSIEYKDKNLKGGDKEPSSDELMSFNFFNKSSMKTKALTVTETFIKILLQLKGVSVEKALAITREYSTPWSLIEKYKRCSEKDGQLLLANLKYGDTDRNVGPSVSKSIYYLFTSS</sequence>
<gene>
    <name evidence="1" type="ORF">K1T71_001405</name>
</gene>
<proteinExistence type="predicted"/>
<dbReference type="EMBL" id="CM034388">
    <property type="protein sequence ID" value="KAJ0183429.1"/>
    <property type="molecule type" value="Genomic_DNA"/>
</dbReference>
<accession>A0ACC1DI45</accession>
<name>A0ACC1DI45_9NEOP</name>